<evidence type="ECO:0000313" key="11">
    <source>
        <dbReference type="Proteomes" id="UP000437709"/>
    </source>
</evidence>
<dbReference type="InterPro" id="IPR006042">
    <property type="entry name" value="Xan_ur_permease"/>
</dbReference>
<keyword evidence="6 9" id="KW-1133">Transmembrane helix</keyword>
<evidence type="ECO:0000256" key="6">
    <source>
        <dbReference type="ARBA" id="ARBA00022989"/>
    </source>
</evidence>
<protein>
    <submittedName>
        <fullName evidence="10">Nitrate reductase</fullName>
    </submittedName>
</protein>
<evidence type="ECO:0000256" key="4">
    <source>
        <dbReference type="ARBA" id="ARBA00022475"/>
    </source>
</evidence>
<reference evidence="10 11" key="1">
    <citation type="submission" date="2019-10" db="EMBL/GenBank/DDBJ databases">
        <title>Georgenia wutianyii sp. nov. and Georgenia yuyongxinii sp. nov. isolated from plateau pika (Ochotona curzoniae) in the Qinghai-Tibet plateau of China.</title>
        <authorList>
            <person name="Tian Z."/>
        </authorList>
    </citation>
    <scope>NUCLEOTIDE SEQUENCE [LARGE SCALE GENOMIC DNA]</scope>
    <source>
        <strain evidence="10 11">JCM 19765</strain>
    </source>
</reference>
<accession>A0A6N7ELN3</accession>
<dbReference type="GO" id="GO:0042907">
    <property type="term" value="F:xanthine transmembrane transporter activity"/>
    <property type="evidence" value="ECO:0007669"/>
    <property type="project" value="TreeGrafter"/>
</dbReference>
<feature type="transmembrane region" description="Helical" evidence="9">
    <location>
        <begin position="395"/>
        <end position="412"/>
    </location>
</feature>
<evidence type="ECO:0000256" key="5">
    <source>
        <dbReference type="ARBA" id="ARBA00022692"/>
    </source>
</evidence>
<keyword evidence="4" id="KW-1003">Cell membrane</keyword>
<feature type="transmembrane region" description="Helical" evidence="9">
    <location>
        <begin position="62"/>
        <end position="79"/>
    </location>
</feature>
<keyword evidence="11" id="KW-1185">Reference proteome</keyword>
<feature type="transmembrane region" description="Helical" evidence="9">
    <location>
        <begin position="36"/>
        <end position="56"/>
    </location>
</feature>
<keyword evidence="3" id="KW-0813">Transport</keyword>
<proteinExistence type="inferred from homology"/>
<feature type="transmembrane region" description="Helical" evidence="9">
    <location>
        <begin position="331"/>
        <end position="360"/>
    </location>
</feature>
<comment type="similarity">
    <text evidence="2">Belongs to the nucleobase:cation symporter-2 (NCS2) (TC 2.A.40) family.</text>
</comment>
<feature type="transmembrane region" description="Helical" evidence="9">
    <location>
        <begin position="372"/>
        <end position="389"/>
    </location>
</feature>
<feature type="transmembrane region" description="Helical" evidence="9">
    <location>
        <begin position="306"/>
        <end position="325"/>
    </location>
</feature>
<dbReference type="Proteomes" id="UP000437709">
    <property type="component" value="Unassembled WGS sequence"/>
</dbReference>
<comment type="subcellular location">
    <subcellularLocation>
        <location evidence="1">Cell membrane</location>
        <topology evidence="1">Multi-pass membrane protein</topology>
    </subcellularLocation>
</comment>
<dbReference type="PANTHER" id="PTHR42810">
    <property type="entry name" value="PURINE PERMEASE C1399.01C-RELATED"/>
    <property type="match status" value="1"/>
</dbReference>
<dbReference type="InterPro" id="IPR006043">
    <property type="entry name" value="NCS2"/>
</dbReference>
<evidence type="ECO:0000256" key="1">
    <source>
        <dbReference type="ARBA" id="ARBA00004651"/>
    </source>
</evidence>
<dbReference type="PANTHER" id="PTHR42810:SF4">
    <property type="entry name" value="URIC ACID TRANSPORTER UACT"/>
    <property type="match status" value="1"/>
</dbReference>
<feature type="region of interest" description="Disordered" evidence="8">
    <location>
        <begin position="423"/>
        <end position="444"/>
    </location>
</feature>
<dbReference type="AlphaFoldDB" id="A0A6N7ELN3"/>
<keyword evidence="5 9" id="KW-0812">Transmembrane</keyword>
<dbReference type="RefSeq" id="WP_152193675.1">
    <property type="nucleotide sequence ID" value="NZ_VUKD01000001.1"/>
</dbReference>
<gene>
    <name evidence="10" type="ORF">GB881_08280</name>
</gene>
<dbReference type="GO" id="GO:0005886">
    <property type="term" value="C:plasma membrane"/>
    <property type="evidence" value="ECO:0007669"/>
    <property type="project" value="UniProtKB-SubCell"/>
</dbReference>
<evidence type="ECO:0000256" key="2">
    <source>
        <dbReference type="ARBA" id="ARBA00008821"/>
    </source>
</evidence>
<comment type="caution">
    <text evidence="10">The sequence shown here is derived from an EMBL/GenBank/DDBJ whole genome shotgun (WGS) entry which is preliminary data.</text>
</comment>
<keyword evidence="7 9" id="KW-0472">Membrane</keyword>
<evidence type="ECO:0000256" key="3">
    <source>
        <dbReference type="ARBA" id="ARBA00022448"/>
    </source>
</evidence>
<dbReference type="OrthoDB" id="9779092at2"/>
<name>A0A6N7ELN3_9MICO</name>
<dbReference type="Pfam" id="PF00860">
    <property type="entry name" value="Xan_ur_permease"/>
    <property type="match status" value="1"/>
</dbReference>
<feature type="transmembrane region" description="Helical" evidence="9">
    <location>
        <begin position="142"/>
        <end position="160"/>
    </location>
</feature>
<evidence type="ECO:0000256" key="7">
    <source>
        <dbReference type="ARBA" id="ARBA00023136"/>
    </source>
</evidence>
<organism evidence="10 11">
    <name type="scientific">Georgenia subflava</name>
    <dbReference type="NCBI Taxonomy" id="1622177"/>
    <lineage>
        <taxon>Bacteria</taxon>
        <taxon>Bacillati</taxon>
        <taxon>Actinomycetota</taxon>
        <taxon>Actinomycetes</taxon>
        <taxon>Micrococcales</taxon>
        <taxon>Bogoriellaceae</taxon>
        <taxon>Georgenia</taxon>
    </lineage>
</organism>
<feature type="transmembrane region" description="Helical" evidence="9">
    <location>
        <begin position="109"/>
        <end position="130"/>
    </location>
</feature>
<dbReference type="NCBIfam" id="TIGR00801">
    <property type="entry name" value="ncs2"/>
    <property type="match status" value="1"/>
</dbReference>
<feature type="transmembrane region" description="Helical" evidence="9">
    <location>
        <begin position="234"/>
        <end position="252"/>
    </location>
</feature>
<feature type="transmembrane region" description="Helical" evidence="9">
    <location>
        <begin position="166"/>
        <end position="184"/>
    </location>
</feature>
<feature type="transmembrane region" description="Helical" evidence="9">
    <location>
        <begin position="191"/>
        <end position="207"/>
    </location>
</feature>
<evidence type="ECO:0000313" key="10">
    <source>
        <dbReference type="EMBL" id="MPV37046.1"/>
    </source>
</evidence>
<sequence>MAGKGFGRWTVHGDGRGLAPGAVVAPDERLSWPATIGIGAQHVVAMFGATFLVPLLTGFPPATTLFFSAIGTVLFLIITAGRVPSYLGSSFALIAPITAATASDGMSSALGGVVAVGALLAIVGLVVHFAGARWIDIVMPPIVTGAIVALIGLNLAPTAWTNVQAAPFTALVTIAAIVLITVLFRGILGRLSILLGVLVGYATAWIRDEVDTSKIGEAAWFGLPEFTTPTFEPALLGLFLPVVLVLVAENVGHVKSVSAMTGQNLDDVTGRALFADGLSTVLAGAGGGSGTTTYAENIGVMAATRVYSTAAYLVAAVVAFALSMSPKFGEVIATIPTGVLGGAATVLYGMIGTLGVRIWVQNRVDFSDPVNLNTAAIAIVIGIANYTWVIGETRFEGIALGSAAAIIIYHVMRQIARARGTSQEAASPASAPAGTELNRGEPQH</sequence>
<evidence type="ECO:0000256" key="8">
    <source>
        <dbReference type="SAM" id="MobiDB-lite"/>
    </source>
</evidence>
<evidence type="ECO:0000256" key="9">
    <source>
        <dbReference type="SAM" id="Phobius"/>
    </source>
</evidence>
<dbReference type="EMBL" id="WHPC01000024">
    <property type="protein sequence ID" value="MPV37046.1"/>
    <property type="molecule type" value="Genomic_DNA"/>
</dbReference>